<feature type="domain" description="4Fe-4S ferredoxin-type" evidence="9">
    <location>
        <begin position="216"/>
        <end position="247"/>
    </location>
</feature>
<name>A0A1G5PSA2_9GAMM</name>
<keyword evidence="6" id="KW-0408">Iron</keyword>
<dbReference type="InterPro" id="IPR051684">
    <property type="entry name" value="Electron_Trans/Redox"/>
</dbReference>
<dbReference type="GO" id="GO:0051539">
    <property type="term" value="F:4 iron, 4 sulfur cluster binding"/>
    <property type="evidence" value="ECO:0007669"/>
    <property type="project" value="UniProtKB-KW"/>
</dbReference>
<evidence type="ECO:0000256" key="3">
    <source>
        <dbReference type="ARBA" id="ARBA00022723"/>
    </source>
</evidence>
<evidence type="ECO:0000256" key="2">
    <source>
        <dbReference type="ARBA" id="ARBA00022485"/>
    </source>
</evidence>
<dbReference type="PROSITE" id="PS00198">
    <property type="entry name" value="4FE4S_FER_1"/>
    <property type="match status" value="1"/>
</dbReference>
<evidence type="ECO:0000256" key="1">
    <source>
        <dbReference type="ARBA" id="ARBA00022448"/>
    </source>
</evidence>
<evidence type="ECO:0000256" key="7">
    <source>
        <dbReference type="ARBA" id="ARBA00023014"/>
    </source>
</evidence>
<accession>A0A1G5PSA2</accession>
<evidence type="ECO:0000256" key="8">
    <source>
        <dbReference type="SAM" id="Phobius"/>
    </source>
</evidence>
<dbReference type="GO" id="GO:0005886">
    <property type="term" value="C:plasma membrane"/>
    <property type="evidence" value="ECO:0007669"/>
    <property type="project" value="TreeGrafter"/>
</dbReference>
<keyword evidence="1" id="KW-0813">Transport</keyword>
<reference evidence="10 11" key="1">
    <citation type="submission" date="2016-10" db="EMBL/GenBank/DDBJ databases">
        <authorList>
            <person name="de Groot N.N."/>
        </authorList>
    </citation>
    <scope>NUCLEOTIDE SEQUENCE [LARGE SCALE GENOMIC DNA]</scope>
    <source>
        <strain evidence="10 11">HLD2</strain>
    </source>
</reference>
<keyword evidence="11" id="KW-1185">Reference proteome</keyword>
<keyword evidence="8" id="KW-0812">Transmembrane</keyword>
<dbReference type="GO" id="GO:0046872">
    <property type="term" value="F:metal ion binding"/>
    <property type="evidence" value="ECO:0007669"/>
    <property type="project" value="UniProtKB-KW"/>
</dbReference>
<feature type="transmembrane region" description="Helical" evidence="8">
    <location>
        <begin position="32"/>
        <end position="49"/>
    </location>
</feature>
<evidence type="ECO:0000256" key="6">
    <source>
        <dbReference type="ARBA" id="ARBA00023004"/>
    </source>
</evidence>
<dbReference type="PANTHER" id="PTHR30176">
    <property type="entry name" value="FERREDOXIN-TYPE PROTEIN NAPH"/>
    <property type="match status" value="1"/>
</dbReference>
<evidence type="ECO:0000313" key="11">
    <source>
        <dbReference type="Proteomes" id="UP000199648"/>
    </source>
</evidence>
<dbReference type="InterPro" id="IPR011886">
    <property type="entry name" value="NapH_MauN"/>
</dbReference>
<feature type="transmembrane region" description="Helical" evidence="8">
    <location>
        <begin position="69"/>
        <end position="98"/>
    </location>
</feature>
<dbReference type="Pfam" id="PF13237">
    <property type="entry name" value="Fer4_10"/>
    <property type="match status" value="1"/>
</dbReference>
<dbReference type="RefSeq" id="WP_092992745.1">
    <property type="nucleotide sequence ID" value="NZ_FMWD01000002.1"/>
</dbReference>
<dbReference type="PANTHER" id="PTHR30176:SF3">
    <property type="entry name" value="FERREDOXIN-TYPE PROTEIN NAPH"/>
    <property type="match status" value="1"/>
</dbReference>
<feature type="domain" description="4Fe-4S ferredoxin-type" evidence="9">
    <location>
        <begin position="253"/>
        <end position="282"/>
    </location>
</feature>
<keyword evidence="2" id="KW-0004">4Fe-4S</keyword>
<evidence type="ECO:0000256" key="5">
    <source>
        <dbReference type="ARBA" id="ARBA00022982"/>
    </source>
</evidence>
<dbReference type="NCBIfam" id="NF007013">
    <property type="entry name" value="PRK09477.1"/>
    <property type="match status" value="1"/>
</dbReference>
<dbReference type="Pfam" id="PF12801">
    <property type="entry name" value="Fer4_5"/>
    <property type="match status" value="2"/>
</dbReference>
<feature type="transmembrane region" description="Helical" evidence="8">
    <location>
        <begin position="169"/>
        <end position="191"/>
    </location>
</feature>
<keyword evidence="7" id="KW-0411">Iron-sulfur</keyword>
<evidence type="ECO:0000313" key="10">
    <source>
        <dbReference type="EMBL" id="SCZ52424.1"/>
    </source>
</evidence>
<evidence type="ECO:0000259" key="9">
    <source>
        <dbReference type="PROSITE" id="PS51379"/>
    </source>
</evidence>
<dbReference type="Proteomes" id="UP000199648">
    <property type="component" value="Unassembled WGS sequence"/>
</dbReference>
<keyword evidence="5" id="KW-0249">Electron transport</keyword>
<dbReference type="NCBIfam" id="TIGR02163">
    <property type="entry name" value="napH"/>
    <property type="match status" value="1"/>
</dbReference>
<feature type="transmembrane region" description="Helical" evidence="8">
    <location>
        <begin position="137"/>
        <end position="157"/>
    </location>
</feature>
<sequence length="287" mass="31625">MAGYQRLGADAIAAKGWLQAHRWLLLRRLSQVGILVLFLLGPWAGLWIIKGNLSSSLLLDSVPMTEPMVFLQMLAAGFITPVATAITGVFIVTGFYLVVGGRVYCSWVCPLNMVTDAANWLRERLGIKPATRFSYHVRYWMLAMVLLVALASGGMAYELINPVSLVHRGIIFGSGMVWAVVLGVFLFDLFVARRGWCSRICPMGATYGLIGKFSLMRVRADRREACNDCMECFAVCPEPQVIRPALKGAEQNTGPAILAGECTNCGRCIDICSKDVFNFGTRFQVKQ</sequence>
<dbReference type="InterPro" id="IPR017900">
    <property type="entry name" value="4Fe4S_Fe_S_CS"/>
</dbReference>
<protein>
    <submittedName>
        <fullName evidence="10">Ferredoxin-type protein NapH</fullName>
    </submittedName>
</protein>
<keyword evidence="3" id="KW-0479">Metal-binding</keyword>
<dbReference type="AlphaFoldDB" id="A0A1G5PSA2"/>
<dbReference type="OrthoDB" id="6117400at2"/>
<evidence type="ECO:0000256" key="4">
    <source>
        <dbReference type="ARBA" id="ARBA00022737"/>
    </source>
</evidence>
<dbReference type="PROSITE" id="PS51379">
    <property type="entry name" value="4FE4S_FER_2"/>
    <property type="match status" value="2"/>
</dbReference>
<keyword evidence="8" id="KW-1133">Transmembrane helix</keyword>
<dbReference type="SUPFAM" id="SSF54862">
    <property type="entry name" value="4Fe-4S ferredoxins"/>
    <property type="match status" value="1"/>
</dbReference>
<keyword evidence="8" id="KW-0472">Membrane</keyword>
<proteinExistence type="predicted"/>
<gene>
    <name evidence="10" type="ORF">SAMN03097708_00747</name>
</gene>
<dbReference type="EMBL" id="FMWD01000002">
    <property type="protein sequence ID" value="SCZ52424.1"/>
    <property type="molecule type" value="Genomic_DNA"/>
</dbReference>
<dbReference type="STRING" id="415747.SAMN03097708_00747"/>
<dbReference type="Gene3D" id="3.30.70.20">
    <property type="match status" value="1"/>
</dbReference>
<organism evidence="10 11">
    <name type="scientific">Thiohalomonas denitrificans</name>
    <dbReference type="NCBI Taxonomy" id="415747"/>
    <lineage>
        <taxon>Bacteria</taxon>
        <taxon>Pseudomonadati</taxon>
        <taxon>Pseudomonadota</taxon>
        <taxon>Gammaproteobacteria</taxon>
        <taxon>Thiohalomonadales</taxon>
        <taxon>Thiohalomonadaceae</taxon>
        <taxon>Thiohalomonas</taxon>
    </lineage>
</organism>
<keyword evidence="4" id="KW-0677">Repeat</keyword>
<dbReference type="InterPro" id="IPR017896">
    <property type="entry name" value="4Fe4S_Fe-S-bd"/>
</dbReference>